<sequence length="325" mass="35239">MSYFKAFLQMDAGLARNRPAKMSIHFDILRPESETGHAVGAESCGHLVRAEQVRSLERSMTDGPETSRKGQRVETERPVATLASEALRVLVRQRGAGPKRLSEDWIGLLRTGVLGRTTEQREDAISDLMGSGLKLNELIDLYIPEVARRLGEEWCTDQTSFADVTIGAARLQGMLRDLLQDVYRKHPPKDTGGIAVAVLAGESHTLGAMIITAQLRRLGVSVRLVLSLDLEEAALNLAGEDRFDAIMISASHVESLVQVGKFVEKLRQKTNRSIPIVVGGPVMGTGKDVKAVTGADFATSDVVEALRLCQLKISPHVAGVNAKVG</sequence>
<evidence type="ECO:0000313" key="4">
    <source>
        <dbReference type="Proteomes" id="UP000480350"/>
    </source>
</evidence>
<dbReference type="CDD" id="cd02065">
    <property type="entry name" value="B12-binding_like"/>
    <property type="match status" value="1"/>
</dbReference>
<dbReference type="SUPFAM" id="SSF52242">
    <property type="entry name" value="Cobalamin (vitamin B12)-binding domain"/>
    <property type="match status" value="1"/>
</dbReference>
<reference evidence="3 4" key="2">
    <citation type="submission" date="2020-03" db="EMBL/GenBank/DDBJ databases">
        <title>Kangsaoukella pontilimi gen. nov., sp. nov., a new member of the family Rhodobacteraceae isolated from a tidal mudflat.</title>
        <authorList>
            <person name="Kim I.S."/>
        </authorList>
    </citation>
    <scope>NUCLEOTIDE SEQUENCE [LARGE SCALE GENOMIC DNA]</scope>
    <source>
        <strain evidence="3 4">GH1-50</strain>
    </source>
</reference>
<dbReference type="AlphaFoldDB" id="A0A7C9NGY6"/>
<dbReference type="InterPro" id="IPR006158">
    <property type="entry name" value="Cobalamin-bd"/>
</dbReference>
<dbReference type="Proteomes" id="UP000480350">
    <property type="component" value="Unassembled WGS sequence"/>
</dbReference>
<dbReference type="Gene3D" id="3.40.50.280">
    <property type="entry name" value="Cobalamin-binding domain"/>
    <property type="match status" value="1"/>
</dbReference>
<comment type="caution">
    <text evidence="3">The sequence shown here is derived from an EMBL/GenBank/DDBJ whole genome shotgun (WGS) entry which is preliminary data.</text>
</comment>
<dbReference type="GO" id="GO:0046872">
    <property type="term" value="F:metal ion binding"/>
    <property type="evidence" value="ECO:0007669"/>
    <property type="project" value="InterPro"/>
</dbReference>
<name>A0A7C9NGY6_9RHOB</name>
<keyword evidence="4" id="KW-1185">Reference proteome</keyword>
<gene>
    <name evidence="3" type="ORF">GQ651_18180</name>
</gene>
<dbReference type="InterPro" id="IPR036724">
    <property type="entry name" value="Cobalamin-bd_sf"/>
</dbReference>
<proteinExistence type="predicted"/>
<organism evidence="3 4">
    <name type="scientific">Kangsaoukella pontilimi</name>
    <dbReference type="NCBI Taxonomy" id="2691042"/>
    <lineage>
        <taxon>Bacteria</taxon>
        <taxon>Pseudomonadati</taxon>
        <taxon>Pseudomonadota</taxon>
        <taxon>Alphaproteobacteria</taxon>
        <taxon>Rhodobacterales</taxon>
        <taxon>Paracoccaceae</taxon>
        <taxon>Kangsaoukella</taxon>
    </lineage>
</organism>
<evidence type="ECO:0000313" key="3">
    <source>
        <dbReference type="EMBL" id="MXQ09779.1"/>
    </source>
</evidence>
<accession>A0A7C9NGY6</accession>
<feature type="region of interest" description="Disordered" evidence="1">
    <location>
        <begin position="55"/>
        <end position="76"/>
    </location>
</feature>
<dbReference type="PROSITE" id="PS51332">
    <property type="entry name" value="B12_BINDING"/>
    <property type="match status" value="1"/>
</dbReference>
<dbReference type="GO" id="GO:0031419">
    <property type="term" value="F:cobalamin binding"/>
    <property type="evidence" value="ECO:0007669"/>
    <property type="project" value="InterPro"/>
</dbReference>
<feature type="domain" description="B12-binding" evidence="2">
    <location>
        <begin position="191"/>
        <end position="323"/>
    </location>
</feature>
<evidence type="ECO:0000259" key="2">
    <source>
        <dbReference type="PROSITE" id="PS51332"/>
    </source>
</evidence>
<protein>
    <recommendedName>
        <fullName evidence="2">B12-binding domain-containing protein</fullName>
    </recommendedName>
</protein>
<reference evidence="3 4" key="1">
    <citation type="submission" date="2019-12" db="EMBL/GenBank/DDBJ databases">
        <authorList>
            <person name="Lee S.D."/>
        </authorList>
    </citation>
    <scope>NUCLEOTIDE SEQUENCE [LARGE SCALE GENOMIC DNA]</scope>
    <source>
        <strain evidence="3 4">GH1-50</strain>
    </source>
</reference>
<dbReference type="Pfam" id="PF02310">
    <property type="entry name" value="B12-binding"/>
    <property type="match status" value="1"/>
</dbReference>
<evidence type="ECO:0000256" key="1">
    <source>
        <dbReference type="SAM" id="MobiDB-lite"/>
    </source>
</evidence>
<dbReference type="RefSeq" id="WP_160765701.1">
    <property type="nucleotide sequence ID" value="NZ_WUPT01000005.1"/>
</dbReference>
<dbReference type="EMBL" id="WUPT01000005">
    <property type="protein sequence ID" value="MXQ09779.1"/>
    <property type="molecule type" value="Genomic_DNA"/>
</dbReference>